<dbReference type="AlphaFoldDB" id="A0AAW1QA72"/>
<dbReference type="PANTHER" id="PTHR24346">
    <property type="entry name" value="MAP/MICROTUBULE AFFINITY-REGULATING KINASE"/>
    <property type="match status" value="1"/>
</dbReference>
<keyword evidence="1" id="KW-0723">Serine/threonine-protein kinase</keyword>
<dbReference type="EMBL" id="JALJOS010000052">
    <property type="protein sequence ID" value="KAK9818931.1"/>
    <property type="molecule type" value="Genomic_DNA"/>
</dbReference>
<feature type="compositionally biased region" description="Polar residues" evidence="6">
    <location>
        <begin position="15"/>
        <end position="31"/>
    </location>
</feature>
<evidence type="ECO:0000256" key="3">
    <source>
        <dbReference type="ARBA" id="ARBA00022741"/>
    </source>
</evidence>
<evidence type="ECO:0000313" key="9">
    <source>
        <dbReference type="Proteomes" id="UP001438707"/>
    </source>
</evidence>
<dbReference type="PANTHER" id="PTHR24346:SF82">
    <property type="entry name" value="KP78A-RELATED"/>
    <property type="match status" value="1"/>
</dbReference>
<protein>
    <recommendedName>
        <fullName evidence="7">Protein kinase domain-containing protein</fullName>
    </recommendedName>
</protein>
<keyword evidence="4" id="KW-0418">Kinase</keyword>
<dbReference type="PROSITE" id="PS50011">
    <property type="entry name" value="PROTEIN_KINASE_DOM"/>
    <property type="match status" value="1"/>
</dbReference>
<evidence type="ECO:0000256" key="1">
    <source>
        <dbReference type="ARBA" id="ARBA00022527"/>
    </source>
</evidence>
<keyword evidence="9" id="KW-1185">Reference proteome</keyword>
<feature type="domain" description="Protein kinase" evidence="7">
    <location>
        <begin position="74"/>
        <end position="317"/>
    </location>
</feature>
<comment type="caution">
    <text evidence="8">The sequence shown here is derived from an EMBL/GenBank/DDBJ whole genome shotgun (WGS) entry which is preliminary data.</text>
</comment>
<evidence type="ECO:0000256" key="2">
    <source>
        <dbReference type="ARBA" id="ARBA00022679"/>
    </source>
</evidence>
<feature type="region of interest" description="Disordered" evidence="6">
    <location>
        <begin position="1"/>
        <end position="76"/>
    </location>
</feature>
<gene>
    <name evidence="8" type="ORF">WJX74_002140</name>
</gene>
<dbReference type="Proteomes" id="UP001438707">
    <property type="component" value="Unassembled WGS sequence"/>
</dbReference>
<dbReference type="Pfam" id="PF00069">
    <property type="entry name" value="Pkinase"/>
    <property type="match status" value="1"/>
</dbReference>
<organism evidence="8 9">
    <name type="scientific">Apatococcus lobatus</name>
    <dbReference type="NCBI Taxonomy" id="904363"/>
    <lineage>
        <taxon>Eukaryota</taxon>
        <taxon>Viridiplantae</taxon>
        <taxon>Chlorophyta</taxon>
        <taxon>core chlorophytes</taxon>
        <taxon>Trebouxiophyceae</taxon>
        <taxon>Chlorellales</taxon>
        <taxon>Chlorellaceae</taxon>
        <taxon>Apatococcus</taxon>
    </lineage>
</organism>
<name>A0AAW1QA72_9CHLO</name>
<dbReference type="GO" id="GO:0035556">
    <property type="term" value="P:intracellular signal transduction"/>
    <property type="evidence" value="ECO:0007669"/>
    <property type="project" value="TreeGrafter"/>
</dbReference>
<keyword evidence="2" id="KW-0808">Transferase</keyword>
<sequence>MGCSLGKIPTDEPNTRTSAVASTNRGSGTHQDGQDRSPVEQPAPTSALTGEQRHVEAAGSAQRQDNGNAKNPKYRLTKQIEKGCNSRIFEAYNRVTSATSERVAITFLARGDYCKDLRAQITNHVMLTIDAPVHPHIIEAKEVYLTPRFLAVVLEYAPGGDLFKYVNARGRLDDGTARHIFQQLVIALDHCHKKHVIVRDQTPDNTLIRMKDGRPCVKLCDFGYSKRWFEKSCVRVGTDRYTVAASRIRLLMPLQHRAAGLGQDAELIPPWMVLKADYRFPDDVEVSWCAADLIRQMLVVDITKRISISDIKQHPGFSEHNSLCRMPPHFPPSSYKSGCL</sequence>
<dbReference type="SUPFAM" id="SSF56112">
    <property type="entry name" value="Protein kinase-like (PK-like)"/>
    <property type="match status" value="1"/>
</dbReference>
<dbReference type="Gene3D" id="1.10.510.10">
    <property type="entry name" value="Transferase(Phosphotransferase) domain 1"/>
    <property type="match status" value="2"/>
</dbReference>
<proteinExistence type="predicted"/>
<dbReference type="GO" id="GO:0005524">
    <property type="term" value="F:ATP binding"/>
    <property type="evidence" value="ECO:0007669"/>
    <property type="project" value="UniProtKB-KW"/>
</dbReference>
<reference evidence="8 9" key="1">
    <citation type="journal article" date="2024" name="Nat. Commun.">
        <title>Phylogenomics reveals the evolutionary origins of lichenization in chlorophyte algae.</title>
        <authorList>
            <person name="Puginier C."/>
            <person name="Libourel C."/>
            <person name="Otte J."/>
            <person name="Skaloud P."/>
            <person name="Haon M."/>
            <person name="Grisel S."/>
            <person name="Petersen M."/>
            <person name="Berrin J.G."/>
            <person name="Delaux P.M."/>
            <person name="Dal Grande F."/>
            <person name="Keller J."/>
        </authorList>
    </citation>
    <scope>NUCLEOTIDE SEQUENCE [LARGE SCALE GENOMIC DNA]</scope>
    <source>
        <strain evidence="8 9">SAG 2145</strain>
    </source>
</reference>
<evidence type="ECO:0000256" key="6">
    <source>
        <dbReference type="SAM" id="MobiDB-lite"/>
    </source>
</evidence>
<dbReference type="GO" id="GO:0004674">
    <property type="term" value="F:protein serine/threonine kinase activity"/>
    <property type="evidence" value="ECO:0007669"/>
    <property type="project" value="UniProtKB-KW"/>
</dbReference>
<evidence type="ECO:0000313" key="8">
    <source>
        <dbReference type="EMBL" id="KAK9818931.1"/>
    </source>
</evidence>
<evidence type="ECO:0000256" key="4">
    <source>
        <dbReference type="ARBA" id="ARBA00022777"/>
    </source>
</evidence>
<accession>A0AAW1QA72</accession>
<dbReference type="InterPro" id="IPR000719">
    <property type="entry name" value="Prot_kinase_dom"/>
</dbReference>
<evidence type="ECO:0000256" key="5">
    <source>
        <dbReference type="ARBA" id="ARBA00022840"/>
    </source>
</evidence>
<dbReference type="InterPro" id="IPR011009">
    <property type="entry name" value="Kinase-like_dom_sf"/>
</dbReference>
<evidence type="ECO:0000259" key="7">
    <source>
        <dbReference type="PROSITE" id="PS50011"/>
    </source>
</evidence>
<keyword evidence="5" id="KW-0067">ATP-binding</keyword>
<dbReference type="GO" id="GO:0005737">
    <property type="term" value="C:cytoplasm"/>
    <property type="evidence" value="ECO:0007669"/>
    <property type="project" value="TreeGrafter"/>
</dbReference>
<keyword evidence="3" id="KW-0547">Nucleotide-binding</keyword>